<sequence length="105" mass="11572">MATKNVKKDFSKHDIDYLVELSKLTVTESEEATITSQLSQTLEAVNTMEAIDTSQVEPTYQTNGLENQFQTADMPHTQLTQKEALSGAPKTDGTHFITTGNTFTS</sequence>
<protein>
    <submittedName>
        <fullName evidence="2">Asp-tRNA(Asn)/Glu-tRNA(Gln) amidotransferase GatCAB subunit C</fullName>
    </submittedName>
</protein>
<feature type="region of interest" description="Disordered" evidence="1">
    <location>
        <begin position="84"/>
        <end position="105"/>
    </location>
</feature>
<reference evidence="3" key="1">
    <citation type="submission" date="2017-09" db="EMBL/GenBank/DDBJ databases">
        <title>Depth-based differentiation of microbial function through sediment-hosted aquifers and enrichment of novel symbionts in the deep terrestrial subsurface.</title>
        <authorList>
            <person name="Probst A.J."/>
            <person name="Ladd B."/>
            <person name="Jarett J.K."/>
            <person name="Geller-Mcgrath D.E."/>
            <person name="Sieber C.M.K."/>
            <person name="Emerson J.B."/>
            <person name="Anantharaman K."/>
            <person name="Thomas B.C."/>
            <person name="Malmstrom R."/>
            <person name="Stieglmeier M."/>
            <person name="Klingl A."/>
            <person name="Woyke T."/>
            <person name="Ryan C.M."/>
            <person name="Banfield J.F."/>
        </authorList>
    </citation>
    <scope>NUCLEOTIDE SEQUENCE [LARGE SCALE GENOMIC DNA]</scope>
</reference>
<dbReference type="AlphaFoldDB" id="A0A2M8KUL6"/>
<dbReference type="Gene3D" id="1.10.20.60">
    <property type="entry name" value="Glu-tRNAGln amidotransferase C subunit, N-terminal domain"/>
    <property type="match status" value="1"/>
</dbReference>
<proteinExistence type="predicted"/>
<evidence type="ECO:0000313" key="3">
    <source>
        <dbReference type="Proteomes" id="UP000231569"/>
    </source>
</evidence>
<dbReference type="EMBL" id="PFEE01000051">
    <property type="protein sequence ID" value="PJE63615.1"/>
    <property type="molecule type" value="Genomic_DNA"/>
</dbReference>
<dbReference type="Pfam" id="PF02686">
    <property type="entry name" value="GatC"/>
    <property type="match status" value="1"/>
</dbReference>
<dbReference type="Proteomes" id="UP000231569">
    <property type="component" value="Unassembled WGS sequence"/>
</dbReference>
<evidence type="ECO:0000256" key="1">
    <source>
        <dbReference type="SAM" id="MobiDB-lite"/>
    </source>
</evidence>
<gene>
    <name evidence="2" type="primary">gatC</name>
    <name evidence="2" type="ORF">COU89_02320</name>
</gene>
<comment type="caution">
    <text evidence="2">The sequence shown here is derived from an EMBL/GenBank/DDBJ whole genome shotgun (WGS) entry which is preliminary data.</text>
</comment>
<feature type="compositionally biased region" description="Polar residues" evidence="1">
    <location>
        <begin position="96"/>
        <end position="105"/>
    </location>
</feature>
<dbReference type="GO" id="GO:0006450">
    <property type="term" value="P:regulation of translational fidelity"/>
    <property type="evidence" value="ECO:0007669"/>
    <property type="project" value="InterPro"/>
</dbReference>
<dbReference type="SUPFAM" id="SSF141000">
    <property type="entry name" value="Glu-tRNAGln amidotransferase C subunit"/>
    <property type="match status" value="1"/>
</dbReference>
<organism evidence="2 3">
    <name type="scientific">Candidatus Roizmanbacteria bacterium CG10_big_fil_rev_8_21_14_0_10_45_7</name>
    <dbReference type="NCBI Taxonomy" id="1974854"/>
    <lineage>
        <taxon>Bacteria</taxon>
        <taxon>Candidatus Roizmaniibacteriota</taxon>
    </lineage>
</organism>
<accession>A0A2M8KUL6</accession>
<dbReference type="GO" id="GO:0016740">
    <property type="term" value="F:transferase activity"/>
    <property type="evidence" value="ECO:0007669"/>
    <property type="project" value="UniProtKB-KW"/>
</dbReference>
<name>A0A2M8KUL6_9BACT</name>
<dbReference type="NCBIfam" id="TIGR00135">
    <property type="entry name" value="gatC"/>
    <property type="match status" value="1"/>
</dbReference>
<dbReference type="InterPro" id="IPR003837">
    <property type="entry name" value="GatC"/>
</dbReference>
<evidence type="ECO:0000313" key="2">
    <source>
        <dbReference type="EMBL" id="PJE63615.1"/>
    </source>
</evidence>
<dbReference type="InterPro" id="IPR036113">
    <property type="entry name" value="Asp/Glu-ADT_sf_sub_c"/>
</dbReference>
<keyword evidence="2" id="KW-0808">Transferase</keyword>